<feature type="transmembrane region" description="Helical" evidence="1">
    <location>
        <begin position="7"/>
        <end position="30"/>
    </location>
</feature>
<evidence type="ECO:0000313" key="2">
    <source>
        <dbReference type="EMBL" id="RAP02391.1"/>
    </source>
</evidence>
<keyword evidence="1" id="KW-0472">Membrane</keyword>
<gene>
    <name evidence="2" type="ORF">CA615_07575</name>
</gene>
<proteinExistence type="predicted"/>
<dbReference type="Proteomes" id="UP000248557">
    <property type="component" value="Unassembled WGS sequence"/>
</dbReference>
<organism evidence="2 3">
    <name type="scientific">Methanosphaera stadtmanae</name>
    <dbReference type="NCBI Taxonomy" id="2317"/>
    <lineage>
        <taxon>Archaea</taxon>
        <taxon>Methanobacteriati</taxon>
        <taxon>Methanobacteriota</taxon>
        <taxon>Methanomada group</taxon>
        <taxon>Methanobacteria</taxon>
        <taxon>Methanobacteriales</taxon>
        <taxon>Methanobacteriaceae</taxon>
        <taxon>Methanosphaera</taxon>
    </lineage>
</organism>
<reference evidence="2 3" key="1">
    <citation type="submission" date="2017-05" db="EMBL/GenBank/DDBJ databases">
        <title>Host range expansion of the Methanosphaera genus to humans and monogastric animals involves recent and extensive reduction in genome content.</title>
        <authorList>
            <person name="Hoedt E.C."/>
            <person name="Volmer J.G."/>
            <person name="Parks D.H."/>
            <person name="Rosewarne C.P."/>
            <person name="Denman S.E."/>
            <person name="Mcsweeney C.S."/>
            <person name="O Cuiv P."/>
            <person name="Hugenholtz P."/>
            <person name="Tyson G.W."/>
            <person name="Morrison M."/>
        </authorList>
    </citation>
    <scope>NUCLEOTIDE SEQUENCE [LARGE SCALE GENOMIC DNA]</scope>
    <source>
        <strain evidence="2 3">PA5</strain>
    </source>
</reference>
<keyword evidence="1" id="KW-1133">Transmembrane helix</keyword>
<dbReference type="RefSeq" id="WP_011407080.1">
    <property type="nucleotide sequence ID" value="NZ_CATZXA010000057.1"/>
</dbReference>
<evidence type="ECO:0000256" key="1">
    <source>
        <dbReference type="SAM" id="Phobius"/>
    </source>
</evidence>
<keyword evidence="1" id="KW-0812">Transmembrane</keyword>
<dbReference type="GeneID" id="3854911"/>
<accession>A0A328PWT7</accession>
<evidence type="ECO:0000313" key="3">
    <source>
        <dbReference type="Proteomes" id="UP000248557"/>
    </source>
</evidence>
<dbReference type="AlphaFoldDB" id="A0A328PWT7"/>
<dbReference type="EMBL" id="NGJK01000093">
    <property type="protein sequence ID" value="RAP02391.1"/>
    <property type="molecule type" value="Genomic_DNA"/>
</dbReference>
<comment type="caution">
    <text evidence="2">The sequence shown here is derived from an EMBL/GenBank/DDBJ whole genome shotgun (WGS) entry which is preliminary data.</text>
</comment>
<name>A0A328PWT7_9EURY</name>
<protein>
    <submittedName>
        <fullName evidence="2">Uncharacterized protein</fullName>
    </submittedName>
</protein>
<sequence length="136" mass="15911">MNEKGQFLLYDGVLAIIILFIIMIVCFNILEKESTVYELDNTYKTPYEVLNLLDTMPYNDESILYSLTMIDDINTELESNLLNITEHIISDNTRYEYILRDITTDKLLLKTSDNKKIIYSGRKIVNGHVFELDFLI</sequence>